<proteinExistence type="predicted"/>
<dbReference type="Proteomes" id="UP000198253">
    <property type="component" value="Chromosome I"/>
</dbReference>
<gene>
    <name evidence="1" type="ORF">GA0070618_2360</name>
</gene>
<dbReference type="AlphaFoldDB" id="A0A1C4WNN0"/>
<accession>A0A1C4WNN0</accession>
<dbReference type="EMBL" id="LT607413">
    <property type="protein sequence ID" value="SCE97768.1"/>
    <property type="molecule type" value="Genomic_DNA"/>
</dbReference>
<keyword evidence="2" id="KW-1185">Reference proteome</keyword>
<sequence>MSHDPLTGAYGRDVKLMGAHEIRMRLGGISRQRVYAITSHRSFPAPIAELQQGNVWLAEDVERWVRKHRPELADEE</sequence>
<name>A0A1C4WNN0_MICEC</name>
<organism evidence="1 2">
    <name type="scientific">Micromonospora echinospora</name>
    <name type="common">Micromonospora purpurea</name>
    <dbReference type="NCBI Taxonomy" id="1877"/>
    <lineage>
        <taxon>Bacteria</taxon>
        <taxon>Bacillati</taxon>
        <taxon>Actinomycetota</taxon>
        <taxon>Actinomycetes</taxon>
        <taxon>Micromonosporales</taxon>
        <taxon>Micromonosporaceae</taxon>
        <taxon>Micromonospora</taxon>
    </lineage>
</organism>
<protein>
    <submittedName>
        <fullName evidence="1">Transcriptional regulator, AlpA family</fullName>
    </submittedName>
</protein>
<reference evidence="2" key="1">
    <citation type="submission" date="2016-06" db="EMBL/GenBank/DDBJ databases">
        <authorList>
            <person name="Varghese N."/>
            <person name="Submissions Spin"/>
        </authorList>
    </citation>
    <scope>NUCLEOTIDE SEQUENCE [LARGE SCALE GENOMIC DNA]</scope>
    <source>
        <strain evidence="2">DSM 43816</strain>
    </source>
</reference>
<evidence type="ECO:0000313" key="2">
    <source>
        <dbReference type="Proteomes" id="UP000198253"/>
    </source>
</evidence>
<dbReference type="InParanoid" id="A0A1C4WNN0"/>
<evidence type="ECO:0000313" key="1">
    <source>
        <dbReference type="EMBL" id="SCE97768.1"/>
    </source>
</evidence>